<dbReference type="PROSITE" id="PS00236">
    <property type="entry name" value="NEUROTR_ION_CHANNEL"/>
    <property type="match status" value="1"/>
</dbReference>
<comment type="subcellular location">
    <subcellularLocation>
        <location evidence="1">Membrane</location>
        <topology evidence="1">Multi-pass membrane protein</topology>
    </subcellularLocation>
</comment>
<evidence type="ECO:0000256" key="3">
    <source>
        <dbReference type="SAM" id="Phobius"/>
    </source>
</evidence>
<proteinExistence type="predicted"/>
<evidence type="ECO:0000256" key="1">
    <source>
        <dbReference type="ARBA" id="ARBA00004141"/>
    </source>
</evidence>
<protein>
    <recommendedName>
        <fullName evidence="5">Neurotransmitter-gated ion-channel ligand-binding domain-containing protein</fullName>
    </recommendedName>
</protein>
<dbReference type="Gene3D" id="2.70.170.10">
    <property type="entry name" value="Neurotransmitter-gated ion-channel ligand-binding domain"/>
    <property type="match status" value="1"/>
</dbReference>
<dbReference type="AlphaFoldDB" id="A0A8S1H1K8"/>
<dbReference type="SUPFAM" id="SSF63712">
    <property type="entry name" value="Nicotinic receptor ligand binding domain-like"/>
    <property type="match status" value="1"/>
</dbReference>
<dbReference type="InterPro" id="IPR006202">
    <property type="entry name" value="Neur_chan_lig-bd"/>
</dbReference>
<dbReference type="Pfam" id="PF02931">
    <property type="entry name" value="Neur_chan_LBD"/>
    <property type="match status" value="1"/>
</dbReference>
<keyword evidence="7" id="KW-1185">Reference proteome</keyword>
<reference evidence="6" key="1">
    <citation type="submission" date="2020-10" db="EMBL/GenBank/DDBJ databases">
        <authorList>
            <person name="Kikuchi T."/>
        </authorList>
    </citation>
    <scope>NUCLEOTIDE SEQUENCE</scope>
    <source>
        <strain evidence="6">NKZ352</strain>
    </source>
</reference>
<dbReference type="GO" id="GO:0005230">
    <property type="term" value="F:extracellular ligand-gated monoatomic ion channel activity"/>
    <property type="evidence" value="ECO:0007669"/>
    <property type="project" value="InterPro"/>
</dbReference>
<keyword evidence="3" id="KW-0812">Transmembrane</keyword>
<dbReference type="InterPro" id="IPR006201">
    <property type="entry name" value="Neur_channel"/>
</dbReference>
<gene>
    <name evidence="6" type="ORF">CAUJ_LOCUS4497</name>
</gene>
<name>A0A8S1H1K8_9PELO</name>
<dbReference type="InterPro" id="IPR036734">
    <property type="entry name" value="Neur_chan_lig-bd_sf"/>
</dbReference>
<feature type="transmembrane region" description="Helical" evidence="3">
    <location>
        <begin position="338"/>
        <end position="359"/>
    </location>
</feature>
<feature type="chain" id="PRO_5035721810" description="Neurotransmitter-gated ion-channel ligand-binding domain-containing protein" evidence="4">
    <location>
        <begin position="20"/>
        <end position="377"/>
    </location>
</feature>
<keyword evidence="4" id="KW-0732">Signal</keyword>
<evidence type="ECO:0000259" key="5">
    <source>
        <dbReference type="Pfam" id="PF02931"/>
    </source>
</evidence>
<evidence type="ECO:0000256" key="4">
    <source>
        <dbReference type="SAM" id="SignalP"/>
    </source>
</evidence>
<keyword evidence="3" id="KW-1133">Transmembrane helix</keyword>
<feature type="transmembrane region" description="Helical" evidence="3">
    <location>
        <begin position="276"/>
        <end position="294"/>
    </location>
</feature>
<accession>A0A8S1H1K8</accession>
<keyword evidence="2 3" id="KW-0472">Membrane</keyword>
<feature type="signal peptide" evidence="4">
    <location>
        <begin position="1"/>
        <end position="19"/>
    </location>
</feature>
<dbReference type="GO" id="GO:0016020">
    <property type="term" value="C:membrane"/>
    <property type="evidence" value="ECO:0007669"/>
    <property type="project" value="UniProtKB-SubCell"/>
</dbReference>
<sequence>MKSVWPVLLILLLTIHSKADDNDGIESEDGDAAKFYNMTYREQQSALEKKIFYNYRNNRRPVRNVSQPTTVSMHWHVIHVSVNANEQTMTLHGHLYMSWFDEFLVWDPKDFNGVRTARCKKWQVWQPKVRVINSVSGVNSLFEISTQGHALLEMQPDNRAKVEIYPTFSIKVGCLMDFSDFPNDVNKCNVAVFTTEPMSQVQINIYYALPPSLSFAWGDQSKKRIISDFNVVNITNNVVYYSEGNYTELAPIVENELSQTWTMVMTTVVFSRHSPFFFAGVFLPNIIGTLMCVLPFFIDSCAFASFTLVSNMIILSIFLQDAFSKFPLATKGVPKSLIYYDVLLISTTVALLIHIVVMFATAARFPLPDCLNPRPFF</sequence>
<comment type="caution">
    <text evidence="6">The sequence shown here is derived from an EMBL/GenBank/DDBJ whole genome shotgun (WGS) entry which is preliminary data.</text>
</comment>
<dbReference type="InterPro" id="IPR018000">
    <property type="entry name" value="Neurotransmitter_ion_chnl_CS"/>
</dbReference>
<organism evidence="6 7">
    <name type="scientific">Caenorhabditis auriculariae</name>
    <dbReference type="NCBI Taxonomy" id="2777116"/>
    <lineage>
        <taxon>Eukaryota</taxon>
        <taxon>Metazoa</taxon>
        <taxon>Ecdysozoa</taxon>
        <taxon>Nematoda</taxon>
        <taxon>Chromadorea</taxon>
        <taxon>Rhabditida</taxon>
        <taxon>Rhabditina</taxon>
        <taxon>Rhabditomorpha</taxon>
        <taxon>Rhabditoidea</taxon>
        <taxon>Rhabditidae</taxon>
        <taxon>Peloderinae</taxon>
        <taxon>Caenorhabditis</taxon>
    </lineage>
</organism>
<dbReference type="GO" id="GO:0004888">
    <property type="term" value="F:transmembrane signaling receptor activity"/>
    <property type="evidence" value="ECO:0007669"/>
    <property type="project" value="InterPro"/>
</dbReference>
<dbReference type="PANTHER" id="PTHR18945">
    <property type="entry name" value="NEUROTRANSMITTER GATED ION CHANNEL"/>
    <property type="match status" value="1"/>
</dbReference>
<evidence type="ECO:0000256" key="2">
    <source>
        <dbReference type="ARBA" id="ARBA00023136"/>
    </source>
</evidence>
<feature type="transmembrane region" description="Helical" evidence="3">
    <location>
        <begin position="301"/>
        <end position="318"/>
    </location>
</feature>
<dbReference type="EMBL" id="CAJGYM010000008">
    <property type="protein sequence ID" value="CAD6188578.1"/>
    <property type="molecule type" value="Genomic_DNA"/>
</dbReference>
<evidence type="ECO:0000313" key="6">
    <source>
        <dbReference type="EMBL" id="CAD6188578.1"/>
    </source>
</evidence>
<dbReference type="OrthoDB" id="5975154at2759"/>
<feature type="domain" description="Neurotransmitter-gated ion-channel ligand-binding" evidence="5">
    <location>
        <begin position="46"/>
        <end position="192"/>
    </location>
</feature>
<dbReference type="Proteomes" id="UP000835052">
    <property type="component" value="Unassembled WGS sequence"/>
</dbReference>
<evidence type="ECO:0000313" key="7">
    <source>
        <dbReference type="Proteomes" id="UP000835052"/>
    </source>
</evidence>